<evidence type="ECO:0000256" key="1">
    <source>
        <dbReference type="ARBA" id="ARBA00023015"/>
    </source>
</evidence>
<evidence type="ECO:0000313" key="6">
    <source>
        <dbReference type="Proteomes" id="UP000503336"/>
    </source>
</evidence>
<reference evidence="5 6" key="1">
    <citation type="submission" date="2020-02" db="EMBL/GenBank/DDBJ databases">
        <title>complete genome sequence of Rhodobacteraceae bacterium.</title>
        <authorList>
            <person name="Park J."/>
            <person name="Kim Y.-S."/>
            <person name="Kim K.-H."/>
        </authorList>
    </citation>
    <scope>NUCLEOTIDE SEQUENCE [LARGE SCALE GENOMIC DNA]</scope>
    <source>
        <strain evidence="5 6">RR4-56</strain>
    </source>
</reference>
<dbReference type="PANTHER" id="PTHR30204">
    <property type="entry name" value="REDOX-CYCLING DRUG-SENSING TRANSCRIPTIONAL ACTIVATOR SOXR"/>
    <property type="match status" value="1"/>
</dbReference>
<evidence type="ECO:0000259" key="4">
    <source>
        <dbReference type="PROSITE" id="PS50937"/>
    </source>
</evidence>
<dbReference type="GO" id="GO:0003677">
    <property type="term" value="F:DNA binding"/>
    <property type="evidence" value="ECO:0007669"/>
    <property type="project" value="UniProtKB-KW"/>
</dbReference>
<dbReference type="PRINTS" id="PR00040">
    <property type="entry name" value="HTHMERR"/>
</dbReference>
<dbReference type="KEGG" id="hdh:G5B40_06765"/>
<dbReference type="Gene3D" id="1.10.1660.10">
    <property type="match status" value="1"/>
</dbReference>
<accession>A0A7M3T702</accession>
<gene>
    <name evidence="5" type="ORF">G5B40_06765</name>
</gene>
<dbReference type="EMBL" id="CP049056">
    <property type="protein sequence ID" value="QIE57783.1"/>
    <property type="molecule type" value="Genomic_DNA"/>
</dbReference>
<dbReference type="Pfam" id="PF00376">
    <property type="entry name" value="MerR"/>
    <property type="match status" value="1"/>
</dbReference>
<dbReference type="GO" id="GO:0003700">
    <property type="term" value="F:DNA-binding transcription factor activity"/>
    <property type="evidence" value="ECO:0007669"/>
    <property type="project" value="InterPro"/>
</dbReference>
<dbReference type="SUPFAM" id="SSF46955">
    <property type="entry name" value="Putative DNA-binding domain"/>
    <property type="match status" value="1"/>
</dbReference>
<organism evidence="5 6">
    <name type="scientific">Pikeienuella piscinae</name>
    <dbReference type="NCBI Taxonomy" id="2748098"/>
    <lineage>
        <taxon>Bacteria</taxon>
        <taxon>Pseudomonadati</taxon>
        <taxon>Pseudomonadota</taxon>
        <taxon>Alphaproteobacteria</taxon>
        <taxon>Rhodobacterales</taxon>
        <taxon>Paracoccaceae</taxon>
        <taxon>Pikeienuella</taxon>
    </lineage>
</organism>
<evidence type="ECO:0000256" key="3">
    <source>
        <dbReference type="ARBA" id="ARBA00023163"/>
    </source>
</evidence>
<dbReference type="AlphaFoldDB" id="A0A7M3T702"/>
<dbReference type="InterPro" id="IPR047057">
    <property type="entry name" value="MerR_fam"/>
</dbReference>
<dbReference type="InterPro" id="IPR009061">
    <property type="entry name" value="DNA-bd_dom_put_sf"/>
</dbReference>
<sequence length="139" mass="15312">MFPIGQASARSGVGIETIRYYERRGVVGAPGRSAAGRRLYSNDEIARLRFVKRCRALGFSIPTIRIFLSMTPDRGQSCAEVKAMAGDHLREIDRRIESLTTLRSALRRLSESCDAGETNCPMLDELMSDDADARAGETA</sequence>
<feature type="domain" description="HTH merR-type" evidence="4">
    <location>
        <begin position="1"/>
        <end position="70"/>
    </location>
</feature>
<name>A0A7M3T702_9RHOB</name>
<evidence type="ECO:0000313" key="5">
    <source>
        <dbReference type="EMBL" id="QIE57783.1"/>
    </source>
</evidence>
<dbReference type="SMART" id="SM00422">
    <property type="entry name" value="HTH_MERR"/>
    <property type="match status" value="1"/>
</dbReference>
<evidence type="ECO:0000256" key="2">
    <source>
        <dbReference type="ARBA" id="ARBA00023125"/>
    </source>
</evidence>
<proteinExistence type="predicted"/>
<dbReference type="PANTHER" id="PTHR30204:SF92">
    <property type="entry name" value="HTH-TYPE TRANSCRIPTIONAL REGULATOR ZNTR"/>
    <property type="match status" value="1"/>
</dbReference>
<protein>
    <submittedName>
        <fullName evidence="5">MerR family DNA-binding protein</fullName>
    </submittedName>
</protein>
<dbReference type="Pfam" id="PF09278">
    <property type="entry name" value="MerR-DNA-bind"/>
    <property type="match status" value="1"/>
</dbReference>
<keyword evidence="6" id="KW-1185">Reference proteome</keyword>
<keyword evidence="1" id="KW-0805">Transcription regulation</keyword>
<dbReference type="InterPro" id="IPR015358">
    <property type="entry name" value="Tscrpt_reg_MerR_DNA-bd"/>
</dbReference>
<dbReference type="InterPro" id="IPR000551">
    <property type="entry name" value="MerR-type_HTH_dom"/>
</dbReference>
<keyword evidence="3" id="KW-0804">Transcription</keyword>
<dbReference type="Proteomes" id="UP000503336">
    <property type="component" value="Chromosome"/>
</dbReference>
<keyword evidence="2 5" id="KW-0238">DNA-binding</keyword>
<dbReference type="PROSITE" id="PS50937">
    <property type="entry name" value="HTH_MERR_2"/>
    <property type="match status" value="1"/>
</dbReference>